<dbReference type="GO" id="GO:0003677">
    <property type="term" value="F:DNA binding"/>
    <property type="evidence" value="ECO:0007669"/>
    <property type="project" value="InterPro"/>
</dbReference>
<dbReference type="InterPro" id="IPR010712">
    <property type="entry name" value="Arsenical-R_ArsD"/>
</dbReference>
<accession>H5Y2J3</accession>
<evidence type="ECO:0000313" key="1">
    <source>
        <dbReference type="EMBL" id="EHQ88684.1"/>
    </source>
</evidence>
<protein>
    <submittedName>
        <fullName evidence="1">Arsenical resistance operon trans-acting repressor ArsD</fullName>
    </submittedName>
</protein>
<dbReference type="Proteomes" id="UP000005104">
    <property type="component" value="Chromosome"/>
</dbReference>
<dbReference type="GO" id="GO:0045892">
    <property type="term" value="P:negative regulation of DNA-templated transcription"/>
    <property type="evidence" value="ECO:0007669"/>
    <property type="project" value="InterPro"/>
</dbReference>
<dbReference type="NCBIfam" id="NF033727">
    <property type="entry name" value="chaperon_ArsD"/>
    <property type="match status" value="1"/>
</dbReference>
<reference evidence="1 2" key="1">
    <citation type="submission" date="2011-11" db="EMBL/GenBank/DDBJ databases">
        <title>The Noncontiguous Finished genome of Desulfosporosinus youngiae DSM 17734.</title>
        <authorList>
            <consortium name="US DOE Joint Genome Institute (JGI-PGF)"/>
            <person name="Lucas S."/>
            <person name="Han J."/>
            <person name="Lapidus A."/>
            <person name="Cheng J.-F."/>
            <person name="Goodwin L."/>
            <person name="Pitluck S."/>
            <person name="Peters L."/>
            <person name="Ovchinnikova G."/>
            <person name="Lu M."/>
            <person name="Land M.L."/>
            <person name="Hauser L."/>
            <person name="Pester M."/>
            <person name="Spring S."/>
            <person name="Ollivier B."/>
            <person name="Rattei T."/>
            <person name="Klenk H.-P."/>
            <person name="Wagner M."/>
            <person name="Loy A."/>
            <person name="Woyke T.J."/>
        </authorList>
    </citation>
    <scope>NUCLEOTIDE SEQUENCE [LARGE SCALE GENOMIC DNA]</scope>
    <source>
        <strain evidence="1 2">DSM 17734</strain>
    </source>
</reference>
<dbReference type="EMBL" id="CM001441">
    <property type="protein sequence ID" value="EHQ88684.1"/>
    <property type="molecule type" value="Genomic_DNA"/>
</dbReference>
<sequence length="194" mass="21039">MAHLFVLENSKRHILKCGQGAKPWTTHLPVLCSVSAYPIGLYPLGDTFINFCALSTAKGMELKMKKIQIFEPAMCCPTGLCGVGVDQELLRISTVLSALNKKGIEVERFNLTSAPMEFVNNKTINDLLNTKGVDDLPAIVLDGEIVLTGRYPSNDEFCKILDLPSGTLNEKSNPFEVTTKSSSDSCDCSDGGCC</sequence>
<name>H5Y2J3_9FIRM</name>
<evidence type="ECO:0000313" key="2">
    <source>
        <dbReference type="Proteomes" id="UP000005104"/>
    </source>
</evidence>
<organism evidence="1 2">
    <name type="scientific">Desulfosporosinus youngiae DSM 17734</name>
    <dbReference type="NCBI Taxonomy" id="768710"/>
    <lineage>
        <taxon>Bacteria</taxon>
        <taxon>Bacillati</taxon>
        <taxon>Bacillota</taxon>
        <taxon>Clostridia</taxon>
        <taxon>Eubacteriales</taxon>
        <taxon>Desulfitobacteriaceae</taxon>
        <taxon>Desulfosporosinus</taxon>
    </lineage>
</organism>
<dbReference type="GO" id="GO:0046685">
    <property type="term" value="P:response to arsenic-containing substance"/>
    <property type="evidence" value="ECO:0007669"/>
    <property type="project" value="InterPro"/>
</dbReference>
<dbReference type="Pfam" id="PF06953">
    <property type="entry name" value="ArsD"/>
    <property type="match status" value="1"/>
</dbReference>
<dbReference type="AlphaFoldDB" id="H5Y2J3"/>
<proteinExistence type="predicted"/>
<dbReference type="Gene3D" id="3.40.30.10">
    <property type="entry name" value="Glutaredoxin"/>
    <property type="match status" value="1"/>
</dbReference>
<gene>
    <name evidence="1" type="ORF">DesyoDRAFT_1541</name>
</gene>
<dbReference type="HOGENOM" id="CLU_120868_0_0_9"/>
<dbReference type="STRING" id="768710.DesyoDRAFT_1541"/>
<keyword evidence="2" id="KW-1185">Reference proteome</keyword>
<dbReference type="eggNOG" id="ENOG5032RMG">
    <property type="taxonomic scope" value="Bacteria"/>
</dbReference>